<dbReference type="GO" id="GO:0000271">
    <property type="term" value="P:polysaccharide biosynthetic process"/>
    <property type="evidence" value="ECO:0007669"/>
    <property type="project" value="InterPro"/>
</dbReference>
<dbReference type="InterPro" id="IPR001732">
    <property type="entry name" value="UDP-Glc/GDP-Man_DH_N"/>
</dbReference>
<dbReference type="Pfam" id="PF03720">
    <property type="entry name" value="UDPG_MGDP_dh_C"/>
    <property type="match status" value="1"/>
</dbReference>
<dbReference type="PIRSF" id="PIRSF500136">
    <property type="entry name" value="UDP_ManNAc_DH"/>
    <property type="match status" value="1"/>
</dbReference>
<evidence type="ECO:0000256" key="2">
    <source>
        <dbReference type="ARBA" id="ARBA00023027"/>
    </source>
</evidence>
<protein>
    <submittedName>
        <fullName evidence="5">Nucleotide sugar dehydrogenase</fullName>
    </submittedName>
</protein>
<proteinExistence type="inferred from homology"/>
<dbReference type="SMART" id="SM00984">
    <property type="entry name" value="UDPG_MGDP_dh_C"/>
    <property type="match status" value="1"/>
</dbReference>
<dbReference type="PIRSF" id="PIRSF000124">
    <property type="entry name" value="UDPglc_GDPman_dh"/>
    <property type="match status" value="1"/>
</dbReference>
<comment type="caution">
    <text evidence="5">The sequence shown here is derived from an EMBL/GenBank/DDBJ whole genome shotgun (WGS) entry which is preliminary data.</text>
</comment>
<evidence type="ECO:0000256" key="1">
    <source>
        <dbReference type="ARBA" id="ARBA00023002"/>
    </source>
</evidence>
<dbReference type="SUPFAM" id="SSF51735">
    <property type="entry name" value="NAD(P)-binding Rossmann-fold domains"/>
    <property type="match status" value="1"/>
</dbReference>
<dbReference type="InterPro" id="IPR036220">
    <property type="entry name" value="UDP-Glc/GDP-Man_DH_C_sf"/>
</dbReference>
<reference evidence="5" key="1">
    <citation type="journal article" date="2020" name="mSystems">
        <title>Genome- and Community-Level Interaction Insights into Carbon Utilization and Element Cycling Functions of Hydrothermarchaeota in Hydrothermal Sediment.</title>
        <authorList>
            <person name="Zhou Z."/>
            <person name="Liu Y."/>
            <person name="Xu W."/>
            <person name="Pan J."/>
            <person name="Luo Z.H."/>
            <person name="Li M."/>
        </authorList>
    </citation>
    <scope>NUCLEOTIDE SEQUENCE [LARGE SCALE GENOMIC DNA]</scope>
    <source>
        <strain evidence="5">HyVt-237</strain>
    </source>
</reference>
<dbReference type="SUPFAM" id="SSF52413">
    <property type="entry name" value="UDP-glucose/GDP-mannose dehydrogenase C-terminal domain"/>
    <property type="match status" value="1"/>
</dbReference>
<dbReference type="GO" id="GO:0051287">
    <property type="term" value="F:NAD binding"/>
    <property type="evidence" value="ECO:0007669"/>
    <property type="project" value="InterPro"/>
</dbReference>
<dbReference type="GO" id="GO:0016628">
    <property type="term" value="F:oxidoreductase activity, acting on the CH-CH group of donors, NAD or NADP as acceptor"/>
    <property type="evidence" value="ECO:0007669"/>
    <property type="project" value="InterPro"/>
</dbReference>
<name>A0A7C1B4I9_UNCW3</name>
<dbReference type="EMBL" id="DRBW01000228">
    <property type="protein sequence ID" value="HDM90779.1"/>
    <property type="molecule type" value="Genomic_DNA"/>
</dbReference>
<dbReference type="Gene3D" id="3.40.50.720">
    <property type="entry name" value="NAD(P)-binding Rossmann-like Domain"/>
    <property type="match status" value="2"/>
</dbReference>
<sequence length="437" mass="48496">MIDELKKKIDERNYKVAVVGLGYVGLPLAVEFAKGGFPVVGIDIDRKKTDAINSGRSYIPDISDRDLKRAQEEGGLVATTEFSRIGEVDAIIICVPTPLSKTRDPDISYIMSALSEIKKYLKRGHVVSLESTTYPGTTDELVRPTLEKSGLKAGTDFYLAFSPERIDPGNRVYTVKNTPKVVGGINKDSTEIVSYLYSRVLEKVVPVSSCKVAEMSKLLENTFRSINIALANEMAIMCNILGVDVWEVIEAAATKPFGFMKFYPGPGIGGHCIPIDPLYLSWKLRTLNYNARMIEVASEINTSMPRYVVERVADALNEHMKSVKGSKILVLGIAYKKDVNDTRESPAFDVIKLLEIKGASVEYNDPFVPRARINGHFRDSVELTGDRLKQTDCVIITTDHSVYDYEFIVKNARLVVDTKNATKGLSENLIRGKVVKL</sequence>
<keyword evidence="1" id="KW-0560">Oxidoreductase</keyword>
<organism evidence="5">
    <name type="scientific">candidate division WOR-3 bacterium</name>
    <dbReference type="NCBI Taxonomy" id="2052148"/>
    <lineage>
        <taxon>Bacteria</taxon>
        <taxon>Bacteria division WOR-3</taxon>
    </lineage>
</organism>
<evidence type="ECO:0000259" key="4">
    <source>
        <dbReference type="SMART" id="SM00984"/>
    </source>
</evidence>
<dbReference type="Pfam" id="PF00984">
    <property type="entry name" value="UDPG_MGDP_dh"/>
    <property type="match status" value="1"/>
</dbReference>
<dbReference type="SUPFAM" id="SSF48179">
    <property type="entry name" value="6-phosphogluconate dehydrogenase C-terminal domain-like"/>
    <property type="match status" value="1"/>
</dbReference>
<dbReference type="Proteomes" id="UP000885931">
    <property type="component" value="Unassembled WGS sequence"/>
</dbReference>
<dbReference type="GO" id="GO:0016616">
    <property type="term" value="F:oxidoreductase activity, acting on the CH-OH group of donors, NAD or NADP as acceptor"/>
    <property type="evidence" value="ECO:0007669"/>
    <property type="project" value="InterPro"/>
</dbReference>
<feature type="domain" description="UDP-glucose/GDP-mannose dehydrogenase C-terminal" evidence="4">
    <location>
        <begin position="329"/>
        <end position="424"/>
    </location>
</feature>
<evidence type="ECO:0000313" key="5">
    <source>
        <dbReference type="EMBL" id="HDM90779.1"/>
    </source>
</evidence>
<dbReference type="PANTHER" id="PTHR43491">
    <property type="entry name" value="UDP-N-ACETYL-D-MANNOSAMINE DEHYDROGENASE"/>
    <property type="match status" value="1"/>
</dbReference>
<dbReference type="InterPro" id="IPR008927">
    <property type="entry name" value="6-PGluconate_DH-like_C_sf"/>
</dbReference>
<dbReference type="AlphaFoldDB" id="A0A7C1B4I9"/>
<dbReference type="InterPro" id="IPR017476">
    <property type="entry name" value="UDP-Glc/GDP-Man"/>
</dbReference>
<gene>
    <name evidence="5" type="ORF">ENG67_06210</name>
</gene>
<dbReference type="InterPro" id="IPR014027">
    <property type="entry name" value="UDP-Glc/GDP-Man_DH_C"/>
</dbReference>
<dbReference type="InterPro" id="IPR028359">
    <property type="entry name" value="UDP_ManNAc/GlcNAc_DH"/>
</dbReference>
<evidence type="ECO:0000256" key="3">
    <source>
        <dbReference type="PIRNR" id="PIRNR000124"/>
    </source>
</evidence>
<dbReference type="PANTHER" id="PTHR43491:SF1">
    <property type="entry name" value="UDP-N-ACETYL-D-MANNOSAMINE DEHYDROGENASE"/>
    <property type="match status" value="1"/>
</dbReference>
<accession>A0A7C1B4I9</accession>
<dbReference type="InterPro" id="IPR036291">
    <property type="entry name" value="NAD(P)-bd_dom_sf"/>
</dbReference>
<dbReference type="InterPro" id="IPR014026">
    <property type="entry name" value="UDP-Glc/GDP-Man_DH_dimer"/>
</dbReference>
<comment type="similarity">
    <text evidence="3">Belongs to the UDP-glucose/GDP-mannose dehydrogenase family.</text>
</comment>
<dbReference type="NCBIfam" id="TIGR03026">
    <property type="entry name" value="NDP-sugDHase"/>
    <property type="match status" value="1"/>
</dbReference>
<dbReference type="Pfam" id="PF03721">
    <property type="entry name" value="UDPG_MGDP_dh_N"/>
    <property type="match status" value="1"/>
</dbReference>
<keyword evidence="2" id="KW-0520">NAD</keyword>